<dbReference type="Proteomes" id="UP000827092">
    <property type="component" value="Unassembled WGS sequence"/>
</dbReference>
<evidence type="ECO:0000313" key="1">
    <source>
        <dbReference type="EMBL" id="KAG8190807.1"/>
    </source>
</evidence>
<keyword evidence="2" id="KW-1185">Reference proteome</keyword>
<protein>
    <submittedName>
        <fullName evidence="1">Uncharacterized protein</fullName>
    </submittedName>
</protein>
<dbReference type="AlphaFoldDB" id="A0AAV6V338"/>
<accession>A0AAV6V338</accession>
<dbReference type="EMBL" id="JAFNEN010000174">
    <property type="protein sequence ID" value="KAG8190807.1"/>
    <property type="molecule type" value="Genomic_DNA"/>
</dbReference>
<evidence type="ECO:0000313" key="2">
    <source>
        <dbReference type="Proteomes" id="UP000827092"/>
    </source>
</evidence>
<organism evidence="1 2">
    <name type="scientific">Oedothorax gibbosus</name>
    <dbReference type="NCBI Taxonomy" id="931172"/>
    <lineage>
        <taxon>Eukaryota</taxon>
        <taxon>Metazoa</taxon>
        <taxon>Ecdysozoa</taxon>
        <taxon>Arthropoda</taxon>
        <taxon>Chelicerata</taxon>
        <taxon>Arachnida</taxon>
        <taxon>Araneae</taxon>
        <taxon>Araneomorphae</taxon>
        <taxon>Entelegynae</taxon>
        <taxon>Araneoidea</taxon>
        <taxon>Linyphiidae</taxon>
        <taxon>Erigoninae</taxon>
        <taxon>Oedothorax</taxon>
    </lineage>
</organism>
<proteinExistence type="predicted"/>
<reference evidence="1 2" key="1">
    <citation type="journal article" date="2022" name="Nat. Ecol. Evol.">
        <title>A masculinizing supergene underlies an exaggerated male reproductive morph in a spider.</title>
        <authorList>
            <person name="Hendrickx F."/>
            <person name="De Corte Z."/>
            <person name="Sonet G."/>
            <person name="Van Belleghem S.M."/>
            <person name="Kostlbacher S."/>
            <person name="Vangestel C."/>
        </authorList>
    </citation>
    <scope>NUCLEOTIDE SEQUENCE [LARGE SCALE GENOMIC DNA]</scope>
    <source>
        <strain evidence="1">W744_W776</strain>
    </source>
</reference>
<name>A0AAV6V338_9ARAC</name>
<sequence>MNLRDMQMISGWNREHRWTASGTDRDRTVCQQEVDDGKGKLEIRVGAQVVRRWPPGVRVFRSLTLFEIDILFNDFVVRVSREKLSVEGDGIQNISRGPIAA</sequence>
<comment type="caution">
    <text evidence="1">The sequence shown here is derived from an EMBL/GenBank/DDBJ whole genome shotgun (WGS) entry which is preliminary data.</text>
</comment>
<gene>
    <name evidence="1" type="ORF">JTE90_005843</name>
</gene>